<comment type="caution">
    <text evidence="8">The sequence shown here is derived from an EMBL/GenBank/DDBJ whole genome shotgun (WGS) entry which is preliminary data.</text>
</comment>
<protein>
    <submittedName>
        <fullName evidence="8">18156_t:CDS:1</fullName>
    </submittedName>
</protein>
<keyword evidence="5" id="KW-0067">ATP-binding</keyword>
<dbReference type="InterPro" id="IPR004582">
    <property type="entry name" value="Checkpoint_prot_Rad17_Rad24"/>
</dbReference>
<keyword evidence="4" id="KW-0227">DNA damage</keyword>
<dbReference type="Gene3D" id="3.40.50.300">
    <property type="entry name" value="P-loop containing nucleotide triphosphate hydrolases"/>
    <property type="match status" value="1"/>
</dbReference>
<sequence>MENNRATLRKTSVSSQEPTVILPNYEDWLKGGEKQILNKCASNILSNARKRHCDASEQPESPKKIKTPTKEKASCVFVENSPTGLSKKMEFLTIEKISISMSEHSPQNELSKIVTPSQRKYLAMSNSYDTSSKERILPAISENLPMAKLSRSMIEKPSEHPSKVFFSRLMNSPVFEKTSINIEEELPIANFDGVPWIQKFSPLSTDELALDQTKIKEVCNWIDRSLHGSNYTREGLKNHKLLVIHGPTGSVKTTAIKVIAKEKCVGVSEFEIESTVSQLNGRYISVVSQLQKFITTHSDCLSEEIKKRNMDAQIVLVDVNSCFCSPNSKDKFNDLIEKWLRKKTTYWPLVLTYTDEFIISDYETATGYSFRKNAFYGSALSKKIIDSPFCKVIDFPPLKPYLIEKALSKCIGKGFEGDKVSSQVGYRFAQMIKSECRGNIVTAIMKLERAMTLHWEESSLRQMIEDRMIHNIYIDWDAYNKKLDKKIRIILNECDGCSRIDRFTAINRILMNPRSGDHQKKRKYYVDKDTIIHPQDLKERPPLKYNPDEIVDDMAMTYDDFVSVLYKNLPRNFEDIFEVNYAAELLSVCDLFVHHSDYNIRAQLASTGISLASRGMLAAHTHAGPFNVEYDYSGCHKMDEEIRKSYRRMDSLRQKNPNLWRFSNDVFSSEIYPYFNLIKKERQRNLTGENNWTKF</sequence>
<dbReference type="EMBL" id="CAJVPV010000416">
    <property type="protein sequence ID" value="CAG8455862.1"/>
    <property type="molecule type" value="Genomic_DNA"/>
</dbReference>
<evidence type="ECO:0000256" key="3">
    <source>
        <dbReference type="ARBA" id="ARBA00022741"/>
    </source>
</evidence>
<evidence type="ECO:0000256" key="2">
    <source>
        <dbReference type="ARBA" id="ARBA00006168"/>
    </source>
</evidence>
<evidence type="ECO:0000313" key="8">
    <source>
        <dbReference type="EMBL" id="CAG8455862.1"/>
    </source>
</evidence>
<gene>
    <name evidence="8" type="ORF">AMORRO_LOCUS1144</name>
</gene>
<dbReference type="PANTHER" id="PTHR12172">
    <property type="entry name" value="CELL CYCLE CHECKPOINT PROTEIN RAD17"/>
    <property type="match status" value="1"/>
</dbReference>
<dbReference type="InterPro" id="IPR027417">
    <property type="entry name" value="P-loop_NTPase"/>
</dbReference>
<keyword evidence="3" id="KW-0547">Nucleotide-binding</keyword>
<reference evidence="8" key="1">
    <citation type="submission" date="2021-06" db="EMBL/GenBank/DDBJ databases">
        <authorList>
            <person name="Kallberg Y."/>
            <person name="Tangrot J."/>
            <person name="Rosling A."/>
        </authorList>
    </citation>
    <scope>NUCLEOTIDE SEQUENCE</scope>
    <source>
        <strain evidence="8">CL551</strain>
    </source>
</reference>
<dbReference type="GO" id="GO:0033314">
    <property type="term" value="P:mitotic DNA replication checkpoint signaling"/>
    <property type="evidence" value="ECO:0007669"/>
    <property type="project" value="TreeGrafter"/>
</dbReference>
<dbReference type="AlphaFoldDB" id="A0A9N8VHE0"/>
<dbReference type="GO" id="GO:0000077">
    <property type="term" value="P:DNA damage checkpoint signaling"/>
    <property type="evidence" value="ECO:0007669"/>
    <property type="project" value="TreeGrafter"/>
</dbReference>
<dbReference type="SUPFAM" id="SSF52540">
    <property type="entry name" value="P-loop containing nucleoside triphosphate hydrolases"/>
    <property type="match status" value="1"/>
</dbReference>
<evidence type="ECO:0000256" key="6">
    <source>
        <dbReference type="ARBA" id="ARBA00023242"/>
    </source>
</evidence>
<comment type="subcellular location">
    <subcellularLocation>
        <location evidence="1">Nucleus</location>
    </subcellularLocation>
</comment>
<keyword evidence="9" id="KW-1185">Reference proteome</keyword>
<keyword evidence="7" id="KW-0131">Cell cycle</keyword>
<dbReference type="GO" id="GO:0005524">
    <property type="term" value="F:ATP binding"/>
    <property type="evidence" value="ECO:0007669"/>
    <property type="project" value="UniProtKB-KW"/>
</dbReference>
<dbReference type="GO" id="GO:0005634">
    <property type="term" value="C:nucleus"/>
    <property type="evidence" value="ECO:0007669"/>
    <property type="project" value="UniProtKB-SubCell"/>
</dbReference>
<dbReference type="Pfam" id="PF03215">
    <property type="entry name" value="Rad17"/>
    <property type="match status" value="1"/>
</dbReference>
<evidence type="ECO:0000256" key="5">
    <source>
        <dbReference type="ARBA" id="ARBA00022840"/>
    </source>
</evidence>
<evidence type="ECO:0000256" key="1">
    <source>
        <dbReference type="ARBA" id="ARBA00004123"/>
    </source>
</evidence>
<evidence type="ECO:0000256" key="7">
    <source>
        <dbReference type="ARBA" id="ARBA00023306"/>
    </source>
</evidence>
<comment type="similarity">
    <text evidence="2">Belongs to the rad17/RAD24 family.</text>
</comment>
<dbReference type="GO" id="GO:0003689">
    <property type="term" value="F:DNA clamp loader activity"/>
    <property type="evidence" value="ECO:0007669"/>
    <property type="project" value="TreeGrafter"/>
</dbReference>
<name>A0A9N8VHE0_9GLOM</name>
<dbReference type="OrthoDB" id="10265971at2759"/>
<evidence type="ECO:0000313" key="9">
    <source>
        <dbReference type="Proteomes" id="UP000789342"/>
    </source>
</evidence>
<dbReference type="GO" id="GO:0006281">
    <property type="term" value="P:DNA repair"/>
    <property type="evidence" value="ECO:0007669"/>
    <property type="project" value="InterPro"/>
</dbReference>
<organism evidence="8 9">
    <name type="scientific">Acaulospora morrowiae</name>
    <dbReference type="NCBI Taxonomy" id="94023"/>
    <lineage>
        <taxon>Eukaryota</taxon>
        <taxon>Fungi</taxon>
        <taxon>Fungi incertae sedis</taxon>
        <taxon>Mucoromycota</taxon>
        <taxon>Glomeromycotina</taxon>
        <taxon>Glomeromycetes</taxon>
        <taxon>Diversisporales</taxon>
        <taxon>Acaulosporaceae</taxon>
        <taxon>Acaulospora</taxon>
    </lineage>
</organism>
<accession>A0A9N8VHE0</accession>
<keyword evidence="6" id="KW-0539">Nucleus</keyword>
<proteinExistence type="inferred from homology"/>
<evidence type="ECO:0000256" key="4">
    <source>
        <dbReference type="ARBA" id="ARBA00022763"/>
    </source>
</evidence>
<dbReference type="Proteomes" id="UP000789342">
    <property type="component" value="Unassembled WGS sequence"/>
</dbReference>
<dbReference type="PANTHER" id="PTHR12172:SF0">
    <property type="entry name" value="CELL CYCLE CHECKPOINT PROTEIN RAD17"/>
    <property type="match status" value="1"/>
</dbReference>
<dbReference type="GO" id="GO:0003682">
    <property type="term" value="F:chromatin binding"/>
    <property type="evidence" value="ECO:0007669"/>
    <property type="project" value="TreeGrafter"/>
</dbReference>